<evidence type="ECO:0000313" key="1">
    <source>
        <dbReference type="EMBL" id="QHU34235.1"/>
    </source>
</evidence>
<protein>
    <submittedName>
        <fullName evidence="1">Uncharacterized protein</fullName>
    </submittedName>
</protein>
<dbReference type="AlphaFoldDB" id="A0A6C0LW28"/>
<reference evidence="1" key="1">
    <citation type="journal article" date="2020" name="Nature">
        <title>Giant virus diversity and host interactions through global metagenomics.</title>
        <authorList>
            <person name="Schulz F."/>
            <person name="Roux S."/>
            <person name="Paez-Espino D."/>
            <person name="Jungbluth S."/>
            <person name="Walsh D.A."/>
            <person name="Denef V.J."/>
            <person name="McMahon K.D."/>
            <person name="Konstantinidis K.T."/>
            <person name="Eloe-Fadrosh E.A."/>
            <person name="Kyrpides N.C."/>
            <person name="Woyke T."/>
        </authorList>
    </citation>
    <scope>NUCLEOTIDE SEQUENCE</scope>
    <source>
        <strain evidence="1">GVMAG-S-1016713-123</strain>
    </source>
</reference>
<accession>A0A6C0LW28</accession>
<name>A0A6C0LW28_9ZZZZ</name>
<organism evidence="1">
    <name type="scientific">viral metagenome</name>
    <dbReference type="NCBI Taxonomy" id="1070528"/>
    <lineage>
        <taxon>unclassified sequences</taxon>
        <taxon>metagenomes</taxon>
        <taxon>organismal metagenomes</taxon>
    </lineage>
</organism>
<dbReference type="EMBL" id="MN740568">
    <property type="protein sequence ID" value="QHU34235.1"/>
    <property type="molecule type" value="Genomic_DNA"/>
</dbReference>
<proteinExistence type="predicted"/>
<sequence length="56" mass="6600">MLFRTKNGKLVEINKSDFKDDKLYFTFIKNVFVSTDNKDSNTDNSKQLMQHILSKL</sequence>